<name>A0A914YUF7_9BILA</name>
<protein>
    <submittedName>
        <fullName evidence="2">Uncharacterized protein</fullName>
    </submittedName>
</protein>
<evidence type="ECO:0000313" key="1">
    <source>
        <dbReference type="Proteomes" id="UP000887577"/>
    </source>
</evidence>
<dbReference type="WBParaSite" id="PSU_v2.g21112.t1">
    <property type="protein sequence ID" value="PSU_v2.g21112.t1"/>
    <property type="gene ID" value="PSU_v2.g21112"/>
</dbReference>
<dbReference type="Proteomes" id="UP000887577">
    <property type="component" value="Unplaced"/>
</dbReference>
<accession>A0A914YUF7</accession>
<organism evidence="1 2">
    <name type="scientific">Panagrolaimus superbus</name>
    <dbReference type="NCBI Taxonomy" id="310955"/>
    <lineage>
        <taxon>Eukaryota</taxon>
        <taxon>Metazoa</taxon>
        <taxon>Ecdysozoa</taxon>
        <taxon>Nematoda</taxon>
        <taxon>Chromadorea</taxon>
        <taxon>Rhabditida</taxon>
        <taxon>Tylenchina</taxon>
        <taxon>Panagrolaimomorpha</taxon>
        <taxon>Panagrolaimoidea</taxon>
        <taxon>Panagrolaimidae</taxon>
        <taxon>Panagrolaimus</taxon>
    </lineage>
</organism>
<evidence type="ECO:0000313" key="2">
    <source>
        <dbReference type="WBParaSite" id="PSU_v2.g21112.t1"/>
    </source>
</evidence>
<dbReference type="AlphaFoldDB" id="A0A914YUF7"/>
<proteinExistence type="predicted"/>
<reference evidence="2" key="1">
    <citation type="submission" date="2022-11" db="UniProtKB">
        <authorList>
            <consortium name="WormBaseParasite"/>
        </authorList>
    </citation>
    <scope>IDENTIFICATION</scope>
</reference>
<keyword evidence="1" id="KW-1185">Reference proteome</keyword>
<sequence length="116" mass="13356">MPFLGINRTAHFWIWAQTDLTNGILASFPDRPAYNLRGYFNDKASRSVGIGHIRQIRSSKYKNCSNSLKKCIDFDSPEETILAYSNGWKDVIDVSEAEYPYIYQSAKELDGNFFLF</sequence>